<dbReference type="CDD" id="cd01844">
    <property type="entry name" value="SGNH_hydrolase_like_6"/>
    <property type="match status" value="1"/>
</dbReference>
<evidence type="ECO:0000259" key="2">
    <source>
        <dbReference type="Pfam" id="PF13472"/>
    </source>
</evidence>
<dbReference type="EMBL" id="CAJRAU010000001">
    <property type="protein sequence ID" value="CAG5068409.1"/>
    <property type="molecule type" value="Genomic_DNA"/>
</dbReference>
<dbReference type="Pfam" id="PF14606">
    <property type="entry name" value="Lipase_GDSL_3"/>
    <property type="match status" value="1"/>
</dbReference>
<proteinExistence type="predicted"/>
<feature type="signal peptide" evidence="1">
    <location>
        <begin position="1"/>
        <end position="19"/>
    </location>
</feature>
<comment type="caution">
    <text evidence="5">The sequence shown here is derived from an EMBL/GenBank/DDBJ whole genome shotgun (WGS) entry which is preliminary data.</text>
</comment>
<feature type="domain" description="SGNH hydrolase-type esterase" evidence="2">
    <location>
        <begin position="418"/>
        <end position="582"/>
    </location>
</feature>
<protein>
    <recommendedName>
        <fullName evidence="7">Acetylhydrolase</fullName>
    </recommendedName>
</protein>
<dbReference type="InterPro" id="IPR032740">
    <property type="entry name" value="GxDLY"/>
</dbReference>
<keyword evidence="6" id="KW-1185">Reference proteome</keyword>
<keyword evidence="1" id="KW-0732">Signal</keyword>
<accession>A0ABN7R4U3</accession>
<organism evidence="5 6">
    <name type="scientific">Dyadobacter linearis</name>
    <dbReference type="NCBI Taxonomy" id="2823330"/>
    <lineage>
        <taxon>Bacteria</taxon>
        <taxon>Pseudomonadati</taxon>
        <taxon>Bacteroidota</taxon>
        <taxon>Cytophagia</taxon>
        <taxon>Cytophagales</taxon>
        <taxon>Spirosomataceae</taxon>
        <taxon>Dyadobacter</taxon>
    </lineage>
</organism>
<evidence type="ECO:0000256" key="1">
    <source>
        <dbReference type="SAM" id="SignalP"/>
    </source>
</evidence>
<dbReference type="Pfam" id="PF13472">
    <property type="entry name" value="Lipase_GDSL_2"/>
    <property type="match status" value="1"/>
</dbReference>
<feature type="domain" description="SGNH hydrolase-type esterase N-terminal" evidence="4">
    <location>
        <begin position="24"/>
        <end position="177"/>
    </location>
</feature>
<dbReference type="InterPro" id="IPR013830">
    <property type="entry name" value="SGNH_hydro"/>
</dbReference>
<evidence type="ECO:0008006" key="7">
    <source>
        <dbReference type="Google" id="ProtNLM"/>
    </source>
</evidence>
<dbReference type="InterPro" id="IPR051532">
    <property type="entry name" value="Ester_Hydrolysis_Enzymes"/>
</dbReference>
<dbReference type="SUPFAM" id="SSF52266">
    <property type="entry name" value="SGNH hydrolase"/>
    <property type="match status" value="2"/>
</dbReference>
<dbReference type="InterPro" id="IPR036514">
    <property type="entry name" value="SGNH_hydro_sf"/>
</dbReference>
<dbReference type="PANTHER" id="PTHR30383">
    <property type="entry name" value="THIOESTERASE 1/PROTEASE 1/LYSOPHOSPHOLIPASE L1"/>
    <property type="match status" value="1"/>
</dbReference>
<evidence type="ECO:0000259" key="3">
    <source>
        <dbReference type="Pfam" id="PF14606"/>
    </source>
</evidence>
<dbReference type="RefSeq" id="WP_215232489.1">
    <property type="nucleotide sequence ID" value="NZ_CAJRAU010000001.1"/>
</dbReference>
<sequence>MKIKVLSLALLFCCSSAFAQNVRINWWNPQSAAFPVIEGRAWQGKDLKNPYDRLPAKAEKTVREAVWGLSNQSSGLMIRFRSNSPEIKVRYTVGGGHALPHMPATGVSGVDLYAISSDGEARWAAGKYAFGDTITYNFRGLAGNDNYHKKGREYRLFLPLYNNVKWLEIGTPEGTEFTALPVRPDQPIVVYGTSIAQGACASRPGMAWPSILSRKMDRPLINLAFSGNGRLEKEVVELVNEIDAKVFILDCLPNLTIRPGSELAVTAEEVRSRILTSVKSIREKHPATPIVLAEHAGYTDEELNPQSKNFYQEVNEILKNAFAQLKSEGIENLYLISKKDFNQDIETTVDGTHQTDLGMMRYAEGYEKHLRNVLHEYTGEASTTKPIIQLRELNNYDWEARHLAVLEHNKKSSPEVVVIGNSITHFWGGLPKGPRAVGEESWNKTFGKSSVNMGYGWDRIENVLWRIYHGELDGFNAKQIIVNIGTNNLHMNTDAEIVEGWKLLISALKYRQPKAKITFSGIYPRRAQEQRVVLLNEQLAQLAGQENIGFIDPGKVFLNKEGKIDEALFGDGLHPNAKGYELLGNAIKSAVK</sequence>
<gene>
    <name evidence="5" type="ORF">DYBT9623_01140</name>
</gene>
<reference evidence="5 6" key="1">
    <citation type="submission" date="2021-04" db="EMBL/GenBank/DDBJ databases">
        <authorList>
            <person name="Rodrigo-Torres L."/>
            <person name="Arahal R. D."/>
            <person name="Lucena T."/>
        </authorList>
    </citation>
    <scope>NUCLEOTIDE SEQUENCE [LARGE SCALE GENOMIC DNA]</scope>
    <source>
        <strain evidence="5 6">CECT 9623</strain>
    </source>
</reference>
<name>A0ABN7R4U3_9BACT</name>
<evidence type="ECO:0000313" key="5">
    <source>
        <dbReference type="EMBL" id="CAG5068409.1"/>
    </source>
</evidence>
<dbReference type="PANTHER" id="PTHR30383:SF5">
    <property type="entry name" value="SGNH HYDROLASE-TYPE ESTERASE DOMAIN-CONTAINING PROTEIN"/>
    <property type="match status" value="1"/>
</dbReference>
<evidence type="ECO:0000313" key="6">
    <source>
        <dbReference type="Proteomes" id="UP000679725"/>
    </source>
</evidence>
<feature type="chain" id="PRO_5045277754" description="Acetylhydrolase" evidence="1">
    <location>
        <begin position="20"/>
        <end position="592"/>
    </location>
</feature>
<dbReference type="Gene3D" id="2.60.120.260">
    <property type="entry name" value="Galactose-binding domain-like"/>
    <property type="match status" value="1"/>
</dbReference>
<feature type="domain" description="SGNH hydrolase-type esterase" evidence="3">
    <location>
        <begin position="186"/>
        <end position="371"/>
    </location>
</feature>
<dbReference type="Pfam" id="PF14607">
    <property type="entry name" value="GxDLY"/>
    <property type="match status" value="1"/>
</dbReference>
<dbReference type="Proteomes" id="UP000679725">
    <property type="component" value="Unassembled WGS sequence"/>
</dbReference>
<evidence type="ECO:0000259" key="4">
    <source>
        <dbReference type="Pfam" id="PF14607"/>
    </source>
</evidence>
<dbReference type="Gene3D" id="3.40.50.1110">
    <property type="entry name" value="SGNH hydrolase"/>
    <property type="match status" value="2"/>
</dbReference>